<dbReference type="InterPro" id="IPR002181">
    <property type="entry name" value="Fibrinogen_a/b/g_C_dom"/>
</dbReference>
<sequence length="462" mass="54605">MSRIVIYSALIVVAQGVSFAGATISPETCESTRQLEEQCSTYSYSVLKPMLDYLRHVREELERKELMNREIQELRANRDYNNGIIKELRNQIEFQKETIRKFTDISKRTDSCDDLIFKLSDRSKMLSKCEHNFKEVNRTFVEKSDSLVKFENNFNELNKTFIEKNFMLLKCENNFSELKKNIIEKNESLVKLKNNFNELNEKYIEKNNGIFKCENKFSELNKTFVKQNNELLKQTKDLQMCKTDNEMLKINEKRISDSFTSSIHSINIPDYDSFDVLFDNKTAEKDWIVIQQRIDGKEDFYRDWNTYVAGFGSFEGDFFLGLEKIHRLTYSTRYQLRIRVEYFNGIIRHAGYDNFKIDGNETDYTLSSLGKFSGDNDGHPWGGDNLRHQEGMKFSTFDRDNDRWENECAKSHKAGWWHNRCTVSNLNGLYSVIDGNKYTQMYWSNFTPLKSVQMIIRKYQPL</sequence>
<dbReference type="InterPro" id="IPR036056">
    <property type="entry name" value="Fibrinogen-like_C"/>
</dbReference>
<keyword evidence="1" id="KW-0175">Coiled coil</keyword>
<feature type="signal peptide" evidence="2">
    <location>
        <begin position="1"/>
        <end position="16"/>
    </location>
</feature>
<protein>
    <submittedName>
        <fullName evidence="5">Angiopoietin-related protein 7-like</fullName>
    </submittedName>
</protein>
<dbReference type="PANTHER" id="PTHR19143:SF327">
    <property type="entry name" value="FI21813P1-RELATED"/>
    <property type="match status" value="1"/>
</dbReference>
<gene>
    <name evidence="5" type="primary">LOC117570551</name>
</gene>
<dbReference type="GO" id="GO:0005615">
    <property type="term" value="C:extracellular space"/>
    <property type="evidence" value="ECO:0007669"/>
    <property type="project" value="TreeGrafter"/>
</dbReference>
<dbReference type="CDD" id="cd00087">
    <property type="entry name" value="FReD"/>
    <property type="match status" value="1"/>
</dbReference>
<evidence type="ECO:0000313" key="4">
    <source>
        <dbReference type="Proteomes" id="UP000515160"/>
    </source>
</evidence>
<evidence type="ECO:0000259" key="3">
    <source>
        <dbReference type="PROSITE" id="PS51406"/>
    </source>
</evidence>
<dbReference type="InterPro" id="IPR050373">
    <property type="entry name" value="Fibrinogen_C-term_domain"/>
</dbReference>
<keyword evidence="2" id="KW-0732">Signal</keyword>
<dbReference type="PROSITE" id="PS51406">
    <property type="entry name" value="FIBRINOGEN_C_2"/>
    <property type="match status" value="1"/>
</dbReference>
<dbReference type="SMART" id="SM00186">
    <property type="entry name" value="FBG"/>
    <property type="match status" value="1"/>
</dbReference>
<dbReference type="GeneID" id="117570551"/>
<dbReference type="Gene3D" id="3.90.215.10">
    <property type="entry name" value="Gamma Fibrinogen, chain A, domain 1"/>
    <property type="match status" value="1"/>
</dbReference>
<dbReference type="Proteomes" id="UP000515160">
    <property type="component" value="Chromosome 3"/>
</dbReference>
<name>A0A6P8WWT5_DROAB</name>
<dbReference type="OrthoDB" id="7867115at2759"/>
<feature type="coiled-coil region" evidence="1">
    <location>
        <begin position="54"/>
        <end position="105"/>
    </location>
</feature>
<dbReference type="AlphaFoldDB" id="A0A6P8WWT5"/>
<feature type="chain" id="PRO_5039620889" evidence="2">
    <location>
        <begin position="17"/>
        <end position="462"/>
    </location>
</feature>
<organism evidence="4 5">
    <name type="scientific">Drosophila albomicans</name>
    <name type="common">Fruit fly</name>
    <dbReference type="NCBI Taxonomy" id="7291"/>
    <lineage>
        <taxon>Eukaryota</taxon>
        <taxon>Metazoa</taxon>
        <taxon>Ecdysozoa</taxon>
        <taxon>Arthropoda</taxon>
        <taxon>Hexapoda</taxon>
        <taxon>Insecta</taxon>
        <taxon>Pterygota</taxon>
        <taxon>Neoptera</taxon>
        <taxon>Endopterygota</taxon>
        <taxon>Diptera</taxon>
        <taxon>Brachycera</taxon>
        <taxon>Muscomorpha</taxon>
        <taxon>Ephydroidea</taxon>
        <taxon>Drosophilidae</taxon>
        <taxon>Drosophila</taxon>
    </lineage>
</organism>
<dbReference type="RefSeq" id="XP_034108166.2">
    <property type="nucleotide sequence ID" value="XM_034252275.2"/>
</dbReference>
<evidence type="ECO:0000256" key="1">
    <source>
        <dbReference type="SAM" id="Coils"/>
    </source>
</evidence>
<dbReference type="Pfam" id="PF00147">
    <property type="entry name" value="Fibrinogen_C"/>
    <property type="match status" value="1"/>
</dbReference>
<proteinExistence type="predicted"/>
<evidence type="ECO:0000256" key="2">
    <source>
        <dbReference type="SAM" id="SignalP"/>
    </source>
</evidence>
<reference evidence="5" key="1">
    <citation type="submission" date="2025-08" db="UniProtKB">
        <authorList>
            <consortium name="RefSeq"/>
        </authorList>
    </citation>
    <scope>IDENTIFICATION</scope>
    <source>
        <strain evidence="5">15112-1751.03</strain>
        <tissue evidence="5">Whole Adult</tissue>
    </source>
</reference>
<keyword evidence="4" id="KW-1185">Reference proteome</keyword>
<feature type="domain" description="Fibrinogen C-terminal" evidence="3">
    <location>
        <begin position="232"/>
        <end position="460"/>
    </location>
</feature>
<dbReference type="SUPFAM" id="SSF56496">
    <property type="entry name" value="Fibrinogen C-terminal domain-like"/>
    <property type="match status" value="1"/>
</dbReference>
<feature type="coiled-coil region" evidence="1">
    <location>
        <begin position="175"/>
        <end position="209"/>
    </location>
</feature>
<evidence type="ECO:0000313" key="5">
    <source>
        <dbReference type="RefSeq" id="XP_034108166.2"/>
    </source>
</evidence>
<accession>A0A6P8WWT5</accession>
<dbReference type="InterPro" id="IPR014716">
    <property type="entry name" value="Fibrinogen_a/b/g_C_1"/>
</dbReference>
<dbReference type="PANTHER" id="PTHR19143">
    <property type="entry name" value="FIBRINOGEN/TENASCIN/ANGIOPOEITIN"/>
    <property type="match status" value="1"/>
</dbReference>